<dbReference type="AlphaFoldDB" id="J9DBU9"/>
<dbReference type="FunCoup" id="J9DBU9">
    <property type="interactions" value="119"/>
</dbReference>
<dbReference type="GO" id="GO:0008252">
    <property type="term" value="F:nucleotidase activity"/>
    <property type="evidence" value="ECO:0007669"/>
    <property type="project" value="TreeGrafter"/>
</dbReference>
<dbReference type="Gene3D" id="1.10.150.450">
    <property type="match status" value="1"/>
</dbReference>
<organism evidence="1 2">
    <name type="scientific">Edhazardia aedis (strain USNM 41457)</name>
    <name type="common">Microsporidian parasite</name>
    <dbReference type="NCBI Taxonomy" id="1003232"/>
    <lineage>
        <taxon>Eukaryota</taxon>
        <taxon>Fungi</taxon>
        <taxon>Fungi incertae sedis</taxon>
        <taxon>Microsporidia</taxon>
        <taxon>Edhazardia</taxon>
    </lineage>
</organism>
<dbReference type="HOGENOM" id="CLU_059493_1_1_1"/>
<reference evidence="1 2" key="1">
    <citation type="submission" date="2011-08" db="EMBL/GenBank/DDBJ databases">
        <authorList>
            <person name="Liu Z.J."/>
            <person name="Shi F.L."/>
            <person name="Lu J.Q."/>
            <person name="Li M."/>
            <person name="Wang Z.L."/>
        </authorList>
    </citation>
    <scope>NUCLEOTIDE SEQUENCE [LARGE SCALE GENOMIC DNA]</scope>
    <source>
        <strain evidence="1 2">USNM 41457</strain>
    </source>
</reference>
<gene>
    <name evidence="1" type="ORF">EDEG_00056</name>
</gene>
<name>J9DBU9_EDHAE</name>
<proteinExistence type="predicted"/>
<dbReference type="SFLD" id="SFLDG01132">
    <property type="entry name" value="C1.5.3:_5'-Nucleotidase_Like"/>
    <property type="match status" value="1"/>
</dbReference>
<comment type="caution">
    <text evidence="1">The sequence shown here is derived from an EMBL/GenBank/DDBJ whole genome shotgun (WGS) entry which is preliminary data.</text>
</comment>
<dbReference type="GO" id="GO:0006206">
    <property type="term" value="P:pyrimidine nucleobase metabolic process"/>
    <property type="evidence" value="ECO:0007669"/>
    <property type="project" value="TreeGrafter"/>
</dbReference>
<dbReference type="STRING" id="1003232.J9DBU9"/>
<sequence length="256" mass="29373">MPATIPLNYLILEELKKMDSSKEPIFVFDIDDTLYCQSNGMSVVIKQKIHEYAKLKNISDGEITNLCEHYSREYGLAIKGFCKHHEGVDPEEFNQLVDGSIDLEEYIKVDKDLSALLLQIPYKKFCFTNASIIHADKVLNALGIRDFFDAIFHCEYKSNGEFISKPDDESFLFIEKYCNQKPQNIFFFDDNERNIKAAVKRGWNAFLINKEKNIKLAIKESINIIQSSAFTMTEFVSKKSVGCGMTEEVGRNDKTV</sequence>
<dbReference type="PANTHER" id="PTHR47438">
    <property type="entry name" value="PHOSPHATE METABOLISM PROTEIN 8-RELATED"/>
    <property type="match status" value="1"/>
</dbReference>
<dbReference type="Pfam" id="PF00702">
    <property type="entry name" value="Hydrolase"/>
    <property type="match status" value="1"/>
</dbReference>
<dbReference type="InterPro" id="IPR052791">
    <property type="entry name" value="SSM1_domain"/>
</dbReference>
<dbReference type="InterPro" id="IPR010237">
    <property type="entry name" value="Pyr-5-nucltdase"/>
</dbReference>
<dbReference type="OrthoDB" id="2194085at2759"/>
<protein>
    <submittedName>
        <fullName evidence="1">Pyrimidine 5'-nucleotidase</fullName>
    </submittedName>
</protein>
<dbReference type="InterPro" id="IPR023214">
    <property type="entry name" value="HAD_sf"/>
</dbReference>
<evidence type="ECO:0000313" key="1">
    <source>
        <dbReference type="EMBL" id="EJW05201.1"/>
    </source>
</evidence>
<accession>J9DBU9</accession>
<dbReference type="OMA" id="NQVESEC"/>
<dbReference type="InParanoid" id="J9DBU9"/>
<dbReference type="EMBL" id="AFBI03000001">
    <property type="protein sequence ID" value="EJW05201.1"/>
    <property type="molecule type" value="Genomic_DNA"/>
</dbReference>
<reference evidence="2" key="2">
    <citation type="submission" date="2015-07" db="EMBL/GenBank/DDBJ databases">
        <title>Contrasting host-pathogen interactions and genome evolution in two generalist and specialist microsporidian pathogens of mosquitoes.</title>
        <authorList>
            <consortium name="The Broad Institute Genomics Platform"/>
            <consortium name="The Broad Institute Genome Sequencing Center for Infectious Disease"/>
            <person name="Cuomo C.A."/>
            <person name="Sanscrainte N.D."/>
            <person name="Goldberg J.M."/>
            <person name="Heiman D."/>
            <person name="Young S."/>
            <person name="Zeng Q."/>
            <person name="Becnel J.J."/>
            <person name="Birren B.W."/>
        </authorList>
    </citation>
    <scope>NUCLEOTIDE SEQUENCE [LARGE SCALE GENOMIC DNA]</scope>
    <source>
        <strain evidence="2">USNM 41457</strain>
    </source>
</reference>
<keyword evidence="2" id="KW-1185">Reference proteome</keyword>
<dbReference type="GO" id="GO:0009166">
    <property type="term" value="P:nucleotide catabolic process"/>
    <property type="evidence" value="ECO:0007669"/>
    <property type="project" value="TreeGrafter"/>
</dbReference>
<dbReference type="SUPFAM" id="SSF56784">
    <property type="entry name" value="HAD-like"/>
    <property type="match status" value="1"/>
</dbReference>
<dbReference type="Proteomes" id="UP000003163">
    <property type="component" value="Unassembled WGS sequence"/>
</dbReference>
<dbReference type="Gene3D" id="3.40.50.1000">
    <property type="entry name" value="HAD superfamily/HAD-like"/>
    <property type="match status" value="1"/>
</dbReference>
<dbReference type="PANTHER" id="PTHR47438:SF1">
    <property type="entry name" value="PHOSPHATE METABOLISM PROTEIN 8-RELATED"/>
    <property type="match status" value="1"/>
</dbReference>
<dbReference type="SFLD" id="SFLDS00003">
    <property type="entry name" value="Haloacid_Dehalogenase"/>
    <property type="match status" value="1"/>
</dbReference>
<dbReference type="SFLD" id="SFLDG01129">
    <property type="entry name" value="C1.5:_HAD__Beta-PGM__Phosphata"/>
    <property type="match status" value="1"/>
</dbReference>
<dbReference type="InterPro" id="IPR036412">
    <property type="entry name" value="HAD-like_sf"/>
</dbReference>
<dbReference type="VEuPathDB" id="MicrosporidiaDB:EDEG_00056"/>
<evidence type="ECO:0000313" key="2">
    <source>
        <dbReference type="Proteomes" id="UP000003163"/>
    </source>
</evidence>
<dbReference type="NCBIfam" id="TIGR01993">
    <property type="entry name" value="Pyr-5-nucltdase"/>
    <property type="match status" value="1"/>
</dbReference>